<dbReference type="KEGG" id="ccar:122134840"/>
<feature type="region of interest" description="Disordered" evidence="1">
    <location>
        <begin position="290"/>
        <end position="322"/>
    </location>
</feature>
<organism evidence="4">
    <name type="scientific">Cyprinus carpio</name>
    <name type="common">Common carp</name>
    <dbReference type="NCBI Taxonomy" id="7962"/>
    <lineage>
        <taxon>Eukaryota</taxon>
        <taxon>Metazoa</taxon>
        <taxon>Chordata</taxon>
        <taxon>Craniata</taxon>
        <taxon>Vertebrata</taxon>
        <taxon>Euteleostomi</taxon>
        <taxon>Actinopterygii</taxon>
        <taxon>Neopterygii</taxon>
        <taxon>Teleostei</taxon>
        <taxon>Ostariophysi</taxon>
        <taxon>Cypriniformes</taxon>
        <taxon>Cyprinidae</taxon>
        <taxon>Cyprininae</taxon>
        <taxon>Cyprinus</taxon>
    </lineage>
</organism>
<reference evidence="4" key="1">
    <citation type="submission" date="2025-08" db="UniProtKB">
        <authorList>
            <consortium name="RefSeq"/>
        </authorList>
    </citation>
    <scope>IDENTIFICATION</scope>
    <source>
        <tissue evidence="4">Muscle</tissue>
    </source>
</reference>
<keyword evidence="2" id="KW-0472">Membrane</keyword>
<feature type="compositionally biased region" description="Low complexity" evidence="1">
    <location>
        <begin position="253"/>
        <end position="262"/>
    </location>
</feature>
<feature type="signal peptide" evidence="3">
    <location>
        <begin position="1"/>
        <end position="23"/>
    </location>
</feature>
<feature type="region of interest" description="Disordered" evidence="1">
    <location>
        <begin position="51"/>
        <end position="135"/>
    </location>
</feature>
<feature type="compositionally biased region" description="Low complexity" evidence="1">
    <location>
        <begin position="290"/>
        <end position="307"/>
    </location>
</feature>
<keyword evidence="2" id="KW-1133">Transmembrane helix</keyword>
<feature type="compositionally biased region" description="Polar residues" evidence="1">
    <location>
        <begin position="238"/>
        <end position="251"/>
    </location>
</feature>
<feature type="compositionally biased region" description="Polar residues" evidence="1">
    <location>
        <begin position="87"/>
        <end position="111"/>
    </location>
</feature>
<protein>
    <submittedName>
        <fullName evidence="4">Uncharacterized protein LOC122134840 isoform X1</fullName>
    </submittedName>
</protein>
<evidence type="ECO:0000256" key="1">
    <source>
        <dbReference type="SAM" id="MobiDB-lite"/>
    </source>
</evidence>
<dbReference type="GeneID" id="122134840"/>
<feature type="region of interest" description="Disordered" evidence="1">
    <location>
        <begin position="217"/>
        <end position="264"/>
    </location>
</feature>
<keyword evidence="2" id="KW-0812">Transmembrane</keyword>
<evidence type="ECO:0000256" key="2">
    <source>
        <dbReference type="SAM" id="Phobius"/>
    </source>
</evidence>
<gene>
    <name evidence="4" type="primary">LOC122134840</name>
</gene>
<accession>A0A9Q9VMX9</accession>
<feature type="compositionally biased region" description="Polar residues" evidence="1">
    <location>
        <begin position="51"/>
        <end position="63"/>
    </location>
</feature>
<dbReference type="OrthoDB" id="8961582at2759"/>
<name>A0A9Q9VMX9_CYPCA</name>
<evidence type="ECO:0000313" key="4">
    <source>
        <dbReference type="RefSeq" id="XP_042567566.1"/>
    </source>
</evidence>
<dbReference type="Proteomes" id="UP001155660">
    <property type="component" value="Chromosome A2"/>
</dbReference>
<feature type="transmembrane region" description="Helical" evidence="2">
    <location>
        <begin position="143"/>
        <end position="165"/>
    </location>
</feature>
<evidence type="ECO:0000256" key="3">
    <source>
        <dbReference type="SAM" id="SignalP"/>
    </source>
</evidence>
<keyword evidence="3" id="KW-0732">Signal</keyword>
<sequence length="322" mass="34663">MRTYCVLPHFFAALLLCDYGMFSTPSPSPSGIPTNAISTISDSNTTVTTAKSVTAGNGSSTLESGLGKNLPNDLNGTTESSRDHSVTESQRVNGSTSRAIASTASPESTTHNVKHHTTQEKKVSDSTTVTGGLNTGDKTSITGGVIILIIILLLIFSLLGILYYLRKKARSYSFDLTHVDVAANDYTDTPLRSDQQGISYEQTNKDLPVCSDYVQEDKTTEEKTNPIANGSCGEKTEQAPTNDNDYQNVPEENSFSSNSSLSTPMKNEDFNLYLNLLGGDLNDLTEAEATDTTQNENNNNVSNAEQGAAEEIFTEISLDEPN</sequence>
<dbReference type="RefSeq" id="XP_042567566.1">
    <property type="nucleotide sequence ID" value="XM_042711632.1"/>
</dbReference>
<feature type="compositionally biased region" description="Polar residues" evidence="1">
    <location>
        <begin position="125"/>
        <end position="135"/>
    </location>
</feature>
<feature type="chain" id="PRO_5040359474" evidence="3">
    <location>
        <begin position="24"/>
        <end position="322"/>
    </location>
</feature>
<dbReference type="AlphaFoldDB" id="A0A9Q9VMX9"/>
<proteinExistence type="predicted"/>